<name>A0ABT2CVW9_9BURK</name>
<dbReference type="SMART" id="SM00382">
    <property type="entry name" value="AAA"/>
    <property type="match status" value="2"/>
</dbReference>
<feature type="domain" description="ABC transporter" evidence="6">
    <location>
        <begin position="339"/>
        <end position="555"/>
    </location>
</feature>
<dbReference type="InterPro" id="IPR017871">
    <property type="entry name" value="ABC_transporter-like_CS"/>
</dbReference>
<dbReference type="InterPro" id="IPR050611">
    <property type="entry name" value="ABCF"/>
</dbReference>
<reference evidence="7 8" key="1">
    <citation type="submission" date="2022-08" db="EMBL/GenBank/DDBJ databases">
        <title>Reclassification of Massilia species as members of the genera Telluria, Duganella, Pseudoduganella, Mokoshia gen. nov. and Zemynaea gen. nov. using orthogonal and non-orthogonal genome-based approaches.</title>
        <authorList>
            <person name="Bowman J.P."/>
        </authorList>
    </citation>
    <scope>NUCLEOTIDE SEQUENCE [LARGE SCALE GENOMIC DNA]</scope>
    <source>
        <strain evidence="7 8">JCM 31606</strain>
    </source>
</reference>
<dbReference type="Gene3D" id="3.40.50.300">
    <property type="entry name" value="P-loop containing nucleotide triphosphate hydrolases"/>
    <property type="match status" value="2"/>
</dbReference>
<evidence type="ECO:0000256" key="1">
    <source>
        <dbReference type="ARBA" id="ARBA00022475"/>
    </source>
</evidence>
<dbReference type="GO" id="GO:0005524">
    <property type="term" value="F:ATP binding"/>
    <property type="evidence" value="ECO:0007669"/>
    <property type="project" value="UniProtKB-KW"/>
</dbReference>
<dbReference type="InterPro" id="IPR027417">
    <property type="entry name" value="P-loop_NTPase"/>
</dbReference>
<proteinExistence type="predicted"/>
<comment type="caution">
    <text evidence="7">The sequence shown here is derived from an EMBL/GenBank/DDBJ whole genome shotgun (WGS) entry which is preliminary data.</text>
</comment>
<feature type="region of interest" description="Disordered" evidence="5">
    <location>
        <begin position="247"/>
        <end position="274"/>
    </location>
</feature>
<keyword evidence="4 7" id="KW-0067">ATP-binding</keyword>
<accession>A0ABT2CVW9</accession>
<dbReference type="PANTHER" id="PTHR19211:SF6">
    <property type="entry name" value="BLL7188 PROTEIN"/>
    <property type="match status" value="1"/>
</dbReference>
<dbReference type="Proteomes" id="UP001204621">
    <property type="component" value="Unassembled WGS sequence"/>
</dbReference>
<dbReference type="PROSITE" id="PS50893">
    <property type="entry name" value="ABC_TRANSPORTER_2"/>
    <property type="match status" value="2"/>
</dbReference>
<evidence type="ECO:0000256" key="4">
    <source>
        <dbReference type="ARBA" id="ARBA00022840"/>
    </source>
</evidence>
<keyword evidence="2" id="KW-0677">Repeat</keyword>
<dbReference type="SUPFAM" id="SSF52540">
    <property type="entry name" value="P-loop containing nucleoside triphosphate hydrolases"/>
    <property type="match status" value="2"/>
</dbReference>
<dbReference type="Pfam" id="PF00005">
    <property type="entry name" value="ABC_tran"/>
    <property type="match status" value="2"/>
</dbReference>
<evidence type="ECO:0000313" key="7">
    <source>
        <dbReference type="EMBL" id="MCS0657994.1"/>
    </source>
</evidence>
<dbReference type="PANTHER" id="PTHR19211">
    <property type="entry name" value="ATP-BINDING TRANSPORT PROTEIN-RELATED"/>
    <property type="match status" value="1"/>
</dbReference>
<keyword evidence="1" id="KW-1003">Cell membrane</keyword>
<keyword evidence="3" id="KW-0547">Nucleotide-binding</keyword>
<protein>
    <submittedName>
        <fullName evidence="7">ATP-binding cassette domain-containing protein</fullName>
    </submittedName>
</protein>
<evidence type="ECO:0000259" key="6">
    <source>
        <dbReference type="PROSITE" id="PS50893"/>
    </source>
</evidence>
<evidence type="ECO:0000313" key="8">
    <source>
        <dbReference type="Proteomes" id="UP001204621"/>
    </source>
</evidence>
<sequence length="560" mass="60368">MANSFFAALHGVHFQLPDGTQLFSGIDETFSAETVGIIGHNGSGKSTLGKLLSGDLAPGSGRIERATRVRRVSQESGSLVAASLAEVAGLDRQLAALARLQGGEALADDFDIIGDQWDIEARWLAMLERAGLHASMAPASLSGGQRMLLALAGGFCSDAGLLVLDEPSNHLDAVRRAWLLGEIVRWRAQGRGLVLVSHDRALLAHVDRIIETRPPGLRRYGGAWAQVEAHRESELQAAGAKLERARTVRDREQSALRDQAERAARRDARGARDARQANQAKLLLGLRQDKAEQSSGARMARQAQREQELRAEVADAFAALQGAAQQPEFPELVETLVAQGQESLVLEELLAPWGWSKPLTWAARGPVRVAITGPNGCGKSTLLRIVAGELAPASGSCRRLHATLLDQSLRGLDPALPLLEQFERRVQGISEGRLRQHLAKAGIGSEHLRKPCGELSGGEQMRAALLLAMLGQPPARMLLLDEPTNHLDLAAIEALEHMLRSWTGALVVVSHDDRFLGRLDLTHRIRRDGEGWMCEDADGPWVPACAGTTGGAEVYAGLRA</sequence>
<evidence type="ECO:0000256" key="2">
    <source>
        <dbReference type="ARBA" id="ARBA00022737"/>
    </source>
</evidence>
<feature type="domain" description="ABC transporter" evidence="6">
    <location>
        <begin position="7"/>
        <end position="240"/>
    </location>
</feature>
<organism evidence="7 8">
    <name type="scientific">Massilia terrae</name>
    <dbReference type="NCBI Taxonomy" id="1811224"/>
    <lineage>
        <taxon>Bacteria</taxon>
        <taxon>Pseudomonadati</taxon>
        <taxon>Pseudomonadota</taxon>
        <taxon>Betaproteobacteria</taxon>
        <taxon>Burkholderiales</taxon>
        <taxon>Oxalobacteraceae</taxon>
        <taxon>Telluria group</taxon>
        <taxon>Massilia</taxon>
    </lineage>
</organism>
<gene>
    <name evidence="7" type="ORF">NX778_07955</name>
</gene>
<dbReference type="PROSITE" id="PS00211">
    <property type="entry name" value="ABC_TRANSPORTER_1"/>
    <property type="match status" value="2"/>
</dbReference>
<dbReference type="InterPro" id="IPR003439">
    <property type="entry name" value="ABC_transporter-like_ATP-bd"/>
</dbReference>
<keyword evidence="8" id="KW-1185">Reference proteome</keyword>
<dbReference type="RefSeq" id="WP_258811185.1">
    <property type="nucleotide sequence ID" value="NZ_JANUGU010000002.1"/>
</dbReference>
<keyword evidence="1" id="KW-0472">Membrane</keyword>
<evidence type="ECO:0000256" key="5">
    <source>
        <dbReference type="SAM" id="MobiDB-lite"/>
    </source>
</evidence>
<dbReference type="InterPro" id="IPR003593">
    <property type="entry name" value="AAA+_ATPase"/>
</dbReference>
<dbReference type="EMBL" id="JANUGU010000002">
    <property type="protein sequence ID" value="MCS0657994.1"/>
    <property type="molecule type" value="Genomic_DNA"/>
</dbReference>
<evidence type="ECO:0000256" key="3">
    <source>
        <dbReference type="ARBA" id="ARBA00022741"/>
    </source>
</evidence>
<dbReference type="CDD" id="cd03221">
    <property type="entry name" value="ABCF_EF-3"/>
    <property type="match status" value="1"/>
</dbReference>